<dbReference type="AlphaFoldDB" id="A0A1L4A024"/>
<dbReference type="SMART" id="SM00387">
    <property type="entry name" value="HATPase_c"/>
    <property type="match status" value="1"/>
</dbReference>
<dbReference type="InterPro" id="IPR036097">
    <property type="entry name" value="HisK_dim/P_sf"/>
</dbReference>
<dbReference type="Gene3D" id="3.30.450.20">
    <property type="entry name" value="PAS domain"/>
    <property type="match status" value="2"/>
</dbReference>
<keyword evidence="3" id="KW-0597">Phosphoprotein</keyword>
<dbReference type="SUPFAM" id="SSF47384">
    <property type="entry name" value="Homodimeric domain of signal transducing histidine kinase"/>
    <property type="match status" value="1"/>
</dbReference>
<dbReference type="Pfam" id="PF00512">
    <property type="entry name" value="HisKA"/>
    <property type="match status" value="1"/>
</dbReference>
<dbReference type="InterPro" id="IPR000014">
    <property type="entry name" value="PAS"/>
</dbReference>
<name>A0A1L4A024_9SPHN</name>
<dbReference type="InterPro" id="IPR050736">
    <property type="entry name" value="Sensor_HK_Regulatory"/>
</dbReference>
<dbReference type="Pfam" id="PF12860">
    <property type="entry name" value="PAS_7"/>
    <property type="match status" value="2"/>
</dbReference>
<dbReference type="InterPro" id="IPR004358">
    <property type="entry name" value="Sig_transdc_His_kin-like_C"/>
</dbReference>
<sequence length="798" mass="87245">MPAAAATGAFGRETLGLSPVTLIGLVTGVWLVGAAWAVARSIRWASEARLAGRANARLKALVAAAPAAYLLVSRDRKTASSASLLPLMGLSAEPQSLHDLHGLDDRIEAKDIAGLIDDIASMPVSGRPFARLLHAKGEDRIFRAEGRIAEPELVGDGGVVVWFSDVTEWQSERDSLAGRVDQMSTALTAISALIEAAPFPIWHRRGDGVLTLVNSAYVSAVEAPSAAEAVARGAELFDDSRGMAPREAAVQAKADNRPLVRTAPAIVAGERRMFRVLDVPLGGAGVAGFAFDIEDLEQTRAELLRFSRAQRHTLDRLSAGVAQFGADRTLVFFNQPFARIFALEPEWLAERPEFDRLLERMREKRRIPEQRDFLSWRNERRQWFTTASEAIEETWALPEGSHLRVFAQPHPDGGLLVIFEDRTEQFRLASSRDTLLRVQAATLDNLFEAVCVFAANGRLQLWNSRFADMWGVRHEELQEHPAIDQLVSIASQALARPERAEMLKHFVRSATTDRRQRSGRLSLKDGRHLEFAAVPLPDGNALFTMLDITDSRRIESALRERNEALEAADRLKSAFVANMSYELRTPLTSILGFSEMLTGGYAGDLNGQQGEYMRAILESADRLQGLIDNILDLAISDAGALELDIQPVEVKALVDAAVAAKADMLAEKQLDLNVRVRANAGRIECDERRLSASLHHLLSNSINFTPAGGRVMVLAEGSREGVRITVSDSGIGIAPEQQERVFSPFNREDEGVGSSIGGLGLALVRRYVSLHGGTVELHSEVGSGTTVTLAIPRHHRPA</sequence>
<keyword evidence="7" id="KW-1133">Transmembrane helix</keyword>
<dbReference type="SUPFAM" id="SSF55874">
    <property type="entry name" value="ATPase domain of HSP90 chaperone/DNA topoisomerase II/histidine kinase"/>
    <property type="match status" value="1"/>
</dbReference>
<protein>
    <recommendedName>
        <fullName evidence="2">histidine kinase</fullName>
        <ecNumber evidence="2">2.7.13.3</ecNumber>
    </recommendedName>
</protein>
<keyword evidence="7" id="KW-0472">Membrane</keyword>
<dbReference type="InterPro" id="IPR003594">
    <property type="entry name" value="HATPase_dom"/>
</dbReference>
<evidence type="ECO:0000256" key="4">
    <source>
        <dbReference type="ARBA" id="ARBA00022679"/>
    </source>
</evidence>
<proteinExistence type="predicted"/>
<dbReference type="SUPFAM" id="SSF55785">
    <property type="entry name" value="PYP-like sensor domain (PAS domain)"/>
    <property type="match status" value="2"/>
</dbReference>
<dbReference type="EMBL" id="CP018221">
    <property type="protein sequence ID" value="API61237.1"/>
    <property type="molecule type" value="Genomic_DNA"/>
</dbReference>
<evidence type="ECO:0000256" key="5">
    <source>
        <dbReference type="ARBA" id="ARBA00022777"/>
    </source>
</evidence>
<dbReference type="OrthoDB" id="9797304at2"/>
<organism evidence="9 10">
    <name type="scientific">Tardibacter chloracetimidivorans</name>
    <dbReference type="NCBI Taxonomy" id="1921510"/>
    <lineage>
        <taxon>Bacteria</taxon>
        <taxon>Pseudomonadati</taxon>
        <taxon>Pseudomonadota</taxon>
        <taxon>Alphaproteobacteria</taxon>
        <taxon>Sphingomonadales</taxon>
        <taxon>Sphingomonadaceae</taxon>
        <taxon>Tardibacter</taxon>
    </lineage>
</organism>
<dbReference type="PROSITE" id="PS50109">
    <property type="entry name" value="HIS_KIN"/>
    <property type="match status" value="1"/>
</dbReference>
<dbReference type="PRINTS" id="PR00344">
    <property type="entry name" value="BCTRLSENSOR"/>
</dbReference>
<dbReference type="CDD" id="cd00075">
    <property type="entry name" value="HATPase"/>
    <property type="match status" value="1"/>
</dbReference>
<feature type="transmembrane region" description="Helical" evidence="7">
    <location>
        <begin position="20"/>
        <end position="42"/>
    </location>
</feature>
<evidence type="ECO:0000313" key="9">
    <source>
        <dbReference type="EMBL" id="API61237.1"/>
    </source>
</evidence>
<gene>
    <name evidence="9" type="ORF">BSL82_16835</name>
</gene>
<reference evidence="10" key="1">
    <citation type="submission" date="2016-11" db="EMBL/GenBank/DDBJ databases">
        <title>Complete Genome Sequence of alachlor-degrading Sphingomonas sp. strain JJ-A5.</title>
        <authorList>
            <person name="Lee H."/>
            <person name="Ka J.-O."/>
        </authorList>
    </citation>
    <scope>NUCLEOTIDE SEQUENCE [LARGE SCALE GENOMIC DNA]</scope>
    <source>
        <strain evidence="10">JJ-A5</strain>
    </source>
</reference>
<evidence type="ECO:0000259" key="8">
    <source>
        <dbReference type="PROSITE" id="PS50109"/>
    </source>
</evidence>
<dbReference type="CDD" id="cd00082">
    <property type="entry name" value="HisKA"/>
    <property type="match status" value="1"/>
</dbReference>
<evidence type="ECO:0000256" key="3">
    <source>
        <dbReference type="ARBA" id="ARBA00022553"/>
    </source>
</evidence>
<dbReference type="InterPro" id="IPR035965">
    <property type="entry name" value="PAS-like_dom_sf"/>
</dbReference>
<dbReference type="InterPro" id="IPR005467">
    <property type="entry name" value="His_kinase_dom"/>
</dbReference>
<dbReference type="STRING" id="1921510.BSL82_16835"/>
<dbReference type="EC" id="2.7.13.3" evidence="2"/>
<keyword evidence="5 9" id="KW-0418">Kinase</keyword>
<keyword evidence="6" id="KW-0902">Two-component regulatory system</keyword>
<feature type="domain" description="Histidine kinase" evidence="8">
    <location>
        <begin position="578"/>
        <end position="795"/>
    </location>
</feature>
<evidence type="ECO:0000256" key="6">
    <source>
        <dbReference type="ARBA" id="ARBA00023012"/>
    </source>
</evidence>
<comment type="catalytic activity">
    <reaction evidence="1">
        <text>ATP + protein L-histidine = ADP + protein N-phospho-L-histidine.</text>
        <dbReference type="EC" id="2.7.13.3"/>
    </reaction>
</comment>
<evidence type="ECO:0000256" key="7">
    <source>
        <dbReference type="SAM" id="Phobius"/>
    </source>
</evidence>
<keyword evidence="7" id="KW-0812">Transmembrane</keyword>
<dbReference type="SMART" id="SM00091">
    <property type="entry name" value="PAS"/>
    <property type="match status" value="3"/>
</dbReference>
<keyword evidence="10" id="KW-1185">Reference proteome</keyword>
<dbReference type="InterPro" id="IPR003661">
    <property type="entry name" value="HisK_dim/P_dom"/>
</dbReference>
<dbReference type="Gene3D" id="1.10.287.130">
    <property type="match status" value="1"/>
</dbReference>
<dbReference type="PANTHER" id="PTHR43711">
    <property type="entry name" value="TWO-COMPONENT HISTIDINE KINASE"/>
    <property type="match status" value="1"/>
</dbReference>
<dbReference type="Gene3D" id="3.30.565.10">
    <property type="entry name" value="Histidine kinase-like ATPase, C-terminal domain"/>
    <property type="match status" value="1"/>
</dbReference>
<dbReference type="SMART" id="SM00388">
    <property type="entry name" value="HisKA"/>
    <property type="match status" value="1"/>
</dbReference>
<evidence type="ECO:0000256" key="1">
    <source>
        <dbReference type="ARBA" id="ARBA00000085"/>
    </source>
</evidence>
<keyword evidence="4" id="KW-0808">Transferase</keyword>
<accession>A0A1L4A024</accession>
<dbReference type="InterPro" id="IPR036890">
    <property type="entry name" value="HATPase_C_sf"/>
</dbReference>
<evidence type="ECO:0000313" key="10">
    <source>
        <dbReference type="Proteomes" id="UP000182063"/>
    </source>
</evidence>
<dbReference type="Pfam" id="PF02518">
    <property type="entry name" value="HATPase_c"/>
    <property type="match status" value="1"/>
</dbReference>
<dbReference type="KEGG" id="sphj:BSL82_16835"/>
<evidence type="ECO:0000256" key="2">
    <source>
        <dbReference type="ARBA" id="ARBA00012438"/>
    </source>
</evidence>
<dbReference type="GO" id="GO:0000155">
    <property type="term" value="F:phosphorelay sensor kinase activity"/>
    <property type="evidence" value="ECO:0007669"/>
    <property type="project" value="InterPro"/>
</dbReference>
<dbReference type="PANTHER" id="PTHR43711:SF31">
    <property type="entry name" value="HISTIDINE KINASE"/>
    <property type="match status" value="1"/>
</dbReference>
<dbReference type="Proteomes" id="UP000182063">
    <property type="component" value="Chromosome"/>
</dbReference>